<organism evidence="1 2">
    <name type="scientific">Haemonchus contortus</name>
    <name type="common">Barber pole worm</name>
    <dbReference type="NCBI Taxonomy" id="6289"/>
    <lineage>
        <taxon>Eukaryota</taxon>
        <taxon>Metazoa</taxon>
        <taxon>Ecdysozoa</taxon>
        <taxon>Nematoda</taxon>
        <taxon>Chromadorea</taxon>
        <taxon>Rhabditida</taxon>
        <taxon>Rhabditina</taxon>
        <taxon>Rhabditomorpha</taxon>
        <taxon>Strongyloidea</taxon>
        <taxon>Trichostrongylidae</taxon>
        <taxon>Haemonchus</taxon>
    </lineage>
</organism>
<evidence type="ECO:0000313" key="1">
    <source>
        <dbReference type="Proteomes" id="UP000025227"/>
    </source>
</evidence>
<accession>A0A7I4Z2G6</accession>
<keyword evidence="1" id="KW-1185">Reference proteome</keyword>
<reference evidence="2" key="1">
    <citation type="submission" date="2020-12" db="UniProtKB">
        <authorList>
            <consortium name="WormBaseParasite"/>
        </authorList>
    </citation>
    <scope>IDENTIFICATION</scope>
    <source>
        <strain evidence="2">MHco3</strain>
    </source>
</reference>
<protein>
    <submittedName>
        <fullName evidence="2">N-acetyltransferase domain-containing protein</fullName>
    </submittedName>
</protein>
<dbReference type="AlphaFoldDB" id="A0A7I4Z2G6"/>
<dbReference type="Proteomes" id="UP000025227">
    <property type="component" value="Unplaced"/>
</dbReference>
<evidence type="ECO:0000313" key="2">
    <source>
        <dbReference type="WBParaSite" id="HCON_00173080-00001"/>
    </source>
</evidence>
<proteinExistence type="predicted"/>
<sequence>MMQARKIESFSLGHEIRSVRKRYNPNWTFAIEKMWSNLGSDILIVCGSTSKQREKAFQMGFQRFYREVFEVIVGDSKAKIGLWRTAEDRHIGTNGISGTSRMKAVQFHHVDHAIHDSSHFQKPFNLQWNSKSLSGQTNSEMDPLSSIGSSA</sequence>
<dbReference type="WBParaSite" id="HCON_00173080-00001">
    <property type="protein sequence ID" value="HCON_00173080-00001"/>
    <property type="gene ID" value="HCON_00173080"/>
</dbReference>
<name>A0A7I4Z2G6_HAECO</name>